<dbReference type="EMBL" id="JACHJS010000001">
    <property type="protein sequence ID" value="MBB4963100.1"/>
    <property type="molecule type" value="Genomic_DNA"/>
</dbReference>
<gene>
    <name evidence="2" type="ORF">F4559_000459</name>
</gene>
<reference evidence="2 3" key="1">
    <citation type="submission" date="2020-08" db="EMBL/GenBank/DDBJ databases">
        <title>Sequencing the genomes of 1000 actinobacteria strains.</title>
        <authorList>
            <person name="Klenk H.-P."/>
        </authorList>
    </citation>
    <scope>NUCLEOTIDE SEQUENCE [LARGE SCALE GENOMIC DNA]</scope>
    <source>
        <strain evidence="2 3">DSM 45084</strain>
    </source>
</reference>
<feature type="transmembrane region" description="Helical" evidence="1">
    <location>
        <begin position="58"/>
        <end position="75"/>
    </location>
</feature>
<proteinExistence type="predicted"/>
<evidence type="ECO:0000313" key="3">
    <source>
        <dbReference type="Proteomes" id="UP000542674"/>
    </source>
</evidence>
<comment type="caution">
    <text evidence="2">The sequence shown here is derived from an EMBL/GenBank/DDBJ whole genome shotgun (WGS) entry which is preliminary data.</text>
</comment>
<name>A0A7W7SY48_9PSEU</name>
<dbReference type="RefSeq" id="WP_184665927.1">
    <property type="nucleotide sequence ID" value="NZ_BAABAI010000004.1"/>
</dbReference>
<evidence type="ECO:0000256" key="1">
    <source>
        <dbReference type="SAM" id="Phobius"/>
    </source>
</evidence>
<sequence>MVLAGAFTVAGTATATASEHAYVAAQPTDTVTPSVTGPDIDAPQQTDPTVASETKKKLWIGGIALVLFALVYLRNRKRWTNWRKSRK</sequence>
<evidence type="ECO:0000313" key="2">
    <source>
        <dbReference type="EMBL" id="MBB4963100.1"/>
    </source>
</evidence>
<keyword evidence="3" id="KW-1185">Reference proteome</keyword>
<keyword evidence="1" id="KW-1133">Transmembrane helix</keyword>
<keyword evidence="1" id="KW-0812">Transmembrane</keyword>
<dbReference type="Proteomes" id="UP000542674">
    <property type="component" value="Unassembled WGS sequence"/>
</dbReference>
<dbReference type="AlphaFoldDB" id="A0A7W7SY48"/>
<protein>
    <submittedName>
        <fullName evidence="2">Uncharacterized protein</fullName>
    </submittedName>
</protein>
<keyword evidence="1" id="KW-0472">Membrane</keyword>
<organism evidence="2 3">
    <name type="scientific">Saccharothrix violaceirubra</name>
    <dbReference type="NCBI Taxonomy" id="413306"/>
    <lineage>
        <taxon>Bacteria</taxon>
        <taxon>Bacillati</taxon>
        <taxon>Actinomycetota</taxon>
        <taxon>Actinomycetes</taxon>
        <taxon>Pseudonocardiales</taxon>
        <taxon>Pseudonocardiaceae</taxon>
        <taxon>Saccharothrix</taxon>
    </lineage>
</organism>
<accession>A0A7W7SY48</accession>